<proteinExistence type="predicted"/>
<accession>A0ABV6QHJ8</accession>
<protein>
    <submittedName>
        <fullName evidence="2">Serine hydrolase domain-containing protein</fullName>
        <ecNumber evidence="2">3.-.-.-</ecNumber>
    </submittedName>
</protein>
<feature type="domain" description="Beta-lactamase-related" evidence="1">
    <location>
        <begin position="15"/>
        <end position="373"/>
    </location>
</feature>
<dbReference type="SUPFAM" id="SSF56601">
    <property type="entry name" value="beta-lactamase/transpeptidase-like"/>
    <property type="match status" value="1"/>
</dbReference>
<keyword evidence="3" id="KW-1185">Reference proteome</keyword>
<dbReference type="PANTHER" id="PTHR43283">
    <property type="entry name" value="BETA-LACTAMASE-RELATED"/>
    <property type="match status" value="1"/>
</dbReference>
<dbReference type="InterPro" id="IPR012338">
    <property type="entry name" value="Beta-lactam/transpept-like"/>
</dbReference>
<sequence>MTRDTDTPINELREAVARQLGPNAVPGAVLAVSRDGQTWVEAIGRASIDGPPMSPDAVMRISSMTKPLTAVLTLMLVEDGTIALADPVERWLPELADRQVVRRLDGPVTDTEPAERAITVEDLLTMRMGFGFAFEVDACPLADLARARGLGLGPPLPSAIAHTPDEWLARFAELPLMDQPGRTWRYDAAYFVLGVLLARAGRTTLPELMRERLLEPLGMTSTRFVVRDPTRLIPSYAQNGSGGLAVFDPAEGSAWLEPPVFPHAGGGLVSTASDYLRFGEFLLSKGALLSAESIRAMTTDQLTPEQRTSEPAAIVLDGAGWGYGVSVSPERSSPPERFGWGGGLGTSWYVYPRHNATAVLLTQVMPPPEPLSTTFWSTFEAGIAAAAG</sequence>
<dbReference type="InterPro" id="IPR050789">
    <property type="entry name" value="Diverse_Enzym_Activities"/>
</dbReference>
<dbReference type="Gene3D" id="3.40.710.10">
    <property type="entry name" value="DD-peptidase/beta-lactamase superfamily"/>
    <property type="match status" value="1"/>
</dbReference>
<dbReference type="InterPro" id="IPR001466">
    <property type="entry name" value="Beta-lactam-related"/>
</dbReference>
<reference evidence="2 3" key="1">
    <citation type="submission" date="2024-09" db="EMBL/GenBank/DDBJ databases">
        <authorList>
            <person name="Sun Q."/>
            <person name="Mori K."/>
        </authorList>
    </citation>
    <scope>NUCLEOTIDE SEQUENCE [LARGE SCALE GENOMIC DNA]</scope>
    <source>
        <strain evidence="2 3">CGMCC 1.15906</strain>
    </source>
</reference>
<dbReference type="EMBL" id="JBHLTC010000006">
    <property type="protein sequence ID" value="MFC0623688.1"/>
    <property type="molecule type" value="Genomic_DNA"/>
</dbReference>
<evidence type="ECO:0000313" key="3">
    <source>
        <dbReference type="Proteomes" id="UP001589890"/>
    </source>
</evidence>
<evidence type="ECO:0000313" key="2">
    <source>
        <dbReference type="EMBL" id="MFC0623688.1"/>
    </source>
</evidence>
<dbReference type="EC" id="3.-.-.-" evidence="2"/>
<comment type="caution">
    <text evidence="2">The sequence shown here is derived from an EMBL/GenBank/DDBJ whole genome shotgun (WGS) entry which is preliminary data.</text>
</comment>
<evidence type="ECO:0000259" key="1">
    <source>
        <dbReference type="Pfam" id="PF00144"/>
    </source>
</evidence>
<dbReference type="PANTHER" id="PTHR43283:SF3">
    <property type="entry name" value="BETA-LACTAMASE FAMILY PROTEIN (AFU_ORTHOLOGUE AFUA_5G07500)"/>
    <property type="match status" value="1"/>
</dbReference>
<dbReference type="RefSeq" id="WP_380044389.1">
    <property type="nucleotide sequence ID" value="NZ_JBHLTC010000006.1"/>
</dbReference>
<keyword evidence="2" id="KW-0378">Hydrolase</keyword>
<organism evidence="2 3">
    <name type="scientific">Kribbella deserti</name>
    <dbReference type="NCBI Taxonomy" id="1926257"/>
    <lineage>
        <taxon>Bacteria</taxon>
        <taxon>Bacillati</taxon>
        <taxon>Actinomycetota</taxon>
        <taxon>Actinomycetes</taxon>
        <taxon>Propionibacteriales</taxon>
        <taxon>Kribbellaceae</taxon>
        <taxon>Kribbella</taxon>
    </lineage>
</organism>
<dbReference type="Proteomes" id="UP001589890">
    <property type="component" value="Unassembled WGS sequence"/>
</dbReference>
<name>A0ABV6QHJ8_9ACTN</name>
<dbReference type="GO" id="GO:0016787">
    <property type="term" value="F:hydrolase activity"/>
    <property type="evidence" value="ECO:0007669"/>
    <property type="project" value="UniProtKB-KW"/>
</dbReference>
<gene>
    <name evidence="2" type="ORF">ACFFGN_06425</name>
</gene>
<dbReference type="Pfam" id="PF00144">
    <property type="entry name" value="Beta-lactamase"/>
    <property type="match status" value="1"/>
</dbReference>